<accession>A0A0F9VC10</accession>
<proteinExistence type="predicted"/>
<dbReference type="EMBL" id="LAZR01000593">
    <property type="protein sequence ID" value="KKN63328.1"/>
    <property type="molecule type" value="Genomic_DNA"/>
</dbReference>
<sequence length="421" mass="48169">MKELIDYKLTPEKLIQRRVNNEEGIDSAIFEGTIKNYTGKEKIVKYKNIDEELRSFVVPAGKLWNRKCAQYNEFWNRIEDQLKLVKDQIDRKVNIEQFPDDYYTLIDIMRIDITRRRIQEMDYTGEMTNEITNVNYSKTVGLNEFRDYTGAFKTMHATNDTVPMIEQKTGETGSVEMALQALGHQRSLEDELYNLDIYSLEKVNRAVTRAHVGWRNDQCLGMLIALTAANAWAARQQQPAINIAGQTAEENIYQTLDTAIERLINLNDPQTEQPIDAPKLVLACRPNDVRRINKAINGVINLYRGQPSNYAALTDITEIWPYRGDVFYRGPDRIVYDGIAENTAYLFVPGSAGSPFWTLVKRQLTQEIGRGSVLQLSREQRAWYFVQTQYAKEFLGETDGCANGTGFVIEITLPDSGADET</sequence>
<comment type="caution">
    <text evidence="1">The sequence shown here is derived from an EMBL/GenBank/DDBJ whole genome shotgun (WGS) entry which is preliminary data.</text>
</comment>
<protein>
    <submittedName>
        <fullName evidence="1">Uncharacterized protein</fullName>
    </submittedName>
</protein>
<gene>
    <name evidence="1" type="ORF">LCGC14_0502760</name>
</gene>
<evidence type="ECO:0000313" key="1">
    <source>
        <dbReference type="EMBL" id="KKN63328.1"/>
    </source>
</evidence>
<dbReference type="AlphaFoldDB" id="A0A0F9VC10"/>
<name>A0A0F9VC10_9ZZZZ</name>
<reference evidence="1" key="1">
    <citation type="journal article" date="2015" name="Nature">
        <title>Complex archaea that bridge the gap between prokaryotes and eukaryotes.</title>
        <authorList>
            <person name="Spang A."/>
            <person name="Saw J.H."/>
            <person name="Jorgensen S.L."/>
            <person name="Zaremba-Niedzwiedzka K."/>
            <person name="Martijn J."/>
            <person name="Lind A.E."/>
            <person name="van Eijk R."/>
            <person name="Schleper C."/>
            <person name="Guy L."/>
            <person name="Ettema T.J."/>
        </authorList>
    </citation>
    <scope>NUCLEOTIDE SEQUENCE</scope>
</reference>
<organism evidence="1">
    <name type="scientific">marine sediment metagenome</name>
    <dbReference type="NCBI Taxonomy" id="412755"/>
    <lineage>
        <taxon>unclassified sequences</taxon>
        <taxon>metagenomes</taxon>
        <taxon>ecological metagenomes</taxon>
    </lineage>
</organism>